<evidence type="ECO:0000313" key="3">
    <source>
        <dbReference type="Proteomes" id="UP001143307"/>
    </source>
</evidence>
<accession>A0ABT3T157</accession>
<proteinExistence type="predicted"/>
<evidence type="ECO:0008006" key="4">
    <source>
        <dbReference type="Google" id="ProtNLM"/>
    </source>
</evidence>
<evidence type="ECO:0000256" key="1">
    <source>
        <dbReference type="SAM" id="Phobius"/>
    </source>
</evidence>
<keyword evidence="1" id="KW-0812">Transmembrane</keyword>
<name>A0ABT3T157_9GAMM</name>
<dbReference type="RefSeq" id="WP_279253899.1">
    <property type="nucleotide sequence ID" value="NZ_SHNP01000006.1"/>
</dbReference>
<dbReference type="Proteomes" id="UP001143307">
    <property type="component" value="Unassembled WGS sequence"/>
</dbReference>
<protein>
    <recommendedName>
        <fullName evidence="4">Protein BatD</fullName>
    </recommendedName>
</protein>
<comment type="caution">
    <text evidence="2">The sequence shown here is derived from an EMBL/GenBank/DDBJ whole genome shotgun (WGS) entry which is preliminary data.</text>
</comment>
<feature type="transmembrane region" description="Helical" evidence="1">
    <location>
        <begin position="295"/>
        <end position="312"/>
    </location>
</feature>
<dbReference type="PANTHER" id="PTHR40940:SF1">
    <property type="entry name" value="PROTEIN BATD"/>
    <property type="match status" value="1"/>
</dbReference>
<dbReference type="PANTHER" id="PTHR40940">
    <property type="entry name" value="PROTEIN BATD-RELATED"/>
    <property type="match status" value="1"/>
</dbReference>
<gene>
    <name evidence="2" type="ORF">EYC87_16860</name>
</gene>
<sequence length="355" mass="39127">MRIFAMFLVTFWLAVPLQAIADIESLLSDGELTVNASLDQRGLLVPGQRTQLILEIATSSWFSGGTRIRIPEVPGLVILQTEQFATNASESRSGSTWVIQRWTLDLYPQRAGNFTIPPISLSIMVNAGEQGNVRGDTLSAPLEFFVAMPSALEEADFWVAAPAFSVRQSLNKDTSQLEPGDAFERRIEFQADDLLAMMLPEVGTERQAGLAAYPAPPVLENSRNRGQATSSRVQTISYVAQKPGNYLLPNEDFFWWDTGSEELRVLTLPAVEVRITGTAAVNTQGAPPALSRTQLLGLALAIAVISLVLWLLKRYRPWRLLPYLIQPLRAGWGQLQDLRKPALAERLNPDSNAGD</sequence>
<reference evidence="2" key="1">
    <citation type="submission" date="2019-02" db="EMBL/GenBank/DDBJ databases">
        <authorList>
            <person name="Li S.-H."/>
        </authorList>
    </citation>
    <scope>NUCLEOTIDE SEQUENCE</scope>
    <source>
        <strain evidence="2">IMCC8485</strain>
    </source>
</reference>
<dbReference type="Pfam" id="PF13584">
    <property type="entry name" value="BatD"/>
    <property type="match status" value="1"/>
</dbReference>
<organism evidence="2 3">
    <name type="scientific">Candidatus Seongchinamella marina</name>
    <dbReference type="NCBI Taxonomy" id="2518990"/>
    <lineage>
        <taxon>Bacteria</taxon>
        <taxon>Pseudomonadati</taxon>
        <taxon>Pseudomonadota</taxon>
        <taxon>Gammaproteobacteria</taxon>
        <taxon>Cellvibrionales</taxon>
        <taxon>Halieaceae</taxon>
        <taxon>Seongchinamella</taxon>
    </lineage>
</organism>
<evidence type="ECO:0000313" key="2">
    <source>
        <dbReference type="EMBL" id="MCX2975254.1"/>
    </source>
</evidence>
<keyword evidence="1" id="KW-0472">Membrane</keyword>
<keyword evidence="1" id="KW-1133">Transmembrane helix</keyword>
<dbReference type="EMBL" id="SHNP01000006">
    <property type="protein sequence ID" value="MCX2975254.1"/>
    <property type="molecule type" value="Genomic_DNA"/>
</dbReference>
<keyword evidence="3" id="KW-1185">Reference proteome</keyword>
<dbReference type="InterPro" id="IPR025738">
    <property type="entry name" value="BatD"/>
</dbReference>